<evidence type="ECO:0000259" key="13">
    <source>
        <dbReference type="PROSITE" id="PS50848"/>
    </source>
</evidence>
<evidence type="ECO:0000259" key="12">
    <source>
        <dbReference type="PROSITE" id="PS50071"/>
    </source>
</evidence>
<feature type="DNA-binding region" description="Homeobox" evidence="9">
    <location>
        <begin position="25"/>
        <end position="84"/>
    </location>
</feature>
<keyword evidence="8 9" id="KW-0539">Nucleus</keyword>
<accession>A0A6N2N6V5</accession>
<feature type="domain" description="Homeobox" evidence="12">
    <location>
        <begin position="23"/>
        <end position="83"/>
    </location>
</feature>
<evidence type="ECO:0000256" key="11">
    <source>
        <dbReference type="SAM" id="MobiDB-lite"/>
    </source>
</evidence>
<evidence type="ECO:0000256" key="3">
    <source>
        <dbReference type="ARBA" id="ARBA00023015"/>
    </source>
</evidence>
<keyword evidence="7" id="KW-0804">Transcription</keyword>
<dbReference type="Pfam" id="PF00046">
    <property type="entry name" value="Homeodomain"/>
    <property type="match status" value="1"/>
</dbReference>
<dbReference type="InterPro" id="IPR009057">
    <property type="entry name" value="Homeodomain-like_sf"/>
</dbReference>
<dbReference type="InterPro" id="IPR057993">
    <property type="entry name" value="HD-Zip_IV_C"/>
</dbReference>
<dbReference type="CDD" id="cd00086">
    <property type="entry name" value="homeodomain"/>
    <property type="match status" value="1"/>
</dbReference>
<dbReference type="SUPFAM" id="SSF46689">
    <property type="entry name" value="Homeodomain-like"/>
    <property type="match status" value="1"/>
</dbReference>
<dbReference type="GO" id="GO:0003677">
    <property type="term" value="F:DNA binding"/>
    <property type="evidence" value="ECO:0007669"/>
    <property type="project" value="UniProtKB-UniRule"/>
</dbReference>
<dbReference type="SMART" id="SM00389">
    <property type="entry name" value="HOX"/>
    <property type="match status" value="1"/>
</dbReference>
<feature type="region of interest" description="Disordered" evidence="11">
    <location>
        <begin position="1"/>
        <end position="35"/>
    </location>
</feature>
<protein>
    <recommendedName>
        <fullName evidence="15">Homeobox domain-containing protein</fullName>
    </recommendedName>
</protein>
<comment type="similarity">
    <text evidence="2">Belongs to the HD-ZIP homeobox family. Class IV subfamily.</text>
</comment>
<sequence length="708" mass="78134">MELQMGNNGGDSGDEHGASNSGNKGKKAYHRHSSQQIQQLENFFKECPHPDEKQRLQLSKELGLEARQIKFWFQNRRTQAKAQIERSGNSVLRAENERIHCENLAIREAMKNVICPACGGPPFGEEERQLHLQKLRQENARLREEAILGDDYIYMIVVQHENVSSLLARYIGKPKSQIALLSSGAGSSQSALPAFVQNQRMGNPRSDLERNPDMEKVLMAETAAGAMDELITLLGGNEPFWIKSPSDGRFILDQTTYDKIYPRAAHFTSCNARVESSKDSATVTMPGMDLVDMFLDPNKWVDLFPTIVTEARTIQVLQAGTEGNRHGSLQMMYEQMHILSPMVPTREFYFLRLCQQLEPGQWVIADVSYDYLKESGSPSCAWRLPSGCLIQDMADGFSKVIWVEHVEVDDRIQTHRLYRDLICGGSAYGAERWIASLHRICERLAFSTTVPPPELGGVVTSPEGRKSIANLAHRMMKIFCASLAMSGKLDFRQLSEGNNSGVRVAIRKNEEQGQPIGTVVSAATSFWLPLSPQNVFDFFKDEKSRTQWDILSNGNPVHEISRISNGADPGNCISIIQPFIPSENNMLILQESCTDSSVSMMVYAPVGVPAMDVAMSGEGSSIIPILPSGFVISGDGRVDIRGNSYSSTSSTGSNSGGSLLTISFQILVSGPNSSPSTEFNMKSVATVNTLISTTVMKIKSALNCSNLD</sequence>
<dbReference type="AlphaFoldDB" id="A0A6N2N6V5"/>
<organism evidence="14">
    <name type="scientific">Salix viminalis</name>
    <name type="common">Common osier</name>
    <name type="synonym">Basket willow</name>
    <dbReference type="NCBI Taxonomy" id="40686"/>
    <lineage>
        <taxon>Eukaryota</taxon>
        <taxon>Viridiplantae</taxon>
        <taxon>Streptophyta</taxon>
        <taxon>Embryophyta</taxon>
        <taxon>Tracheophyta</taxon>
        <taxon>Spermatophyta</taxon>
        <taxon>Magnoliopsida</taxon>
        <taxon>eudicotyledons</taxon>
        <taxon>Gunneridae</taxon>
        <taxon>Pentapetalae</taxon>
        <taxon>rosids</taxon>
        <taxon>fabids</taxon>
        <taxon>Malpighiales</taxon>
        <taxon>Salicaceae</taxon>
        <taxon>Saliceae</taxon>
        <taxon>Salix</taxon>
    </lineage>
</organism>
<dbReference type="PROSITE" id="PS50848">
    <property type="entry name" value="START"/>
    <property type="match status" value="1"/>
</dbReference>
<gene>
    <name evidence="14" type="ORF">SVIM_LOCUS474555</name>
</gene>
<evidence type="ECO:0000256" key="9">
    <source>
        <dbReference type="PROSITE-ProRule" id="PRU00108"/>
    </source>
</evidence>
<dbReference type="InterPro" id="IPR001356">
    <property type="entry name" value="HD"/>
</dbReference>
<evidence type="ECO:0000256" key="8">
    <source>
        <dbReference type="ARBA" id="ARBA00023242"/>
    </source>
</evidence>
<dbReference type="CDD" id="cd08875">
    <property type="entry name" value="START_ArGLABRA2_like"/>
    <property type="match status" value="1"/>
</dbReference>
<keyword evidence="3" id="KW-0805">Transcription regulation</keyword>
<dbReference type="InterPro" id="IPR017970">
    <property type="entry name" value="Homeobox_CS"/>
</dbReference>
<dbReference type="EMBL" id="CAADRP010002163">
    <property type="protein sequence ID" value="VFU62695.1"/>
    <property type="molecule type" value="Genomic_DNA"/>
</dbReference>
<dbReference type="Gene3D" id="1.10.10.60">
    <property type="entry name" value="Homeodomain-like"/>
    <property type="match status" value="1"/>
</dbReference>
<evidence type="ECO:0000313" key="14">
    <source>
        <dbReference type="EMBL" id="VFU62695.1"/>
    </source>
</evidence>
<evidence type="ECO:0000256" key="10">
    <source>
        <dbReference type="RuleBase" id="RU000682"/>
    </source>
</evidence>
<evidence type="ECO:0008006" key="15">
    <source>
        <dbReference type="Google" id="ProtNLM"/>
    </source>
</evidence>
<dbReference type="PROSITE" id="PS50071">
    <property type="entry name" value="HOMEOBOX_2"/>
    <property type="match status" value="1"/>
</dbReference>
<reference evidence="14" key="1">
    <citation type="submission" date="2019-03" db="EMBL/GenBank/DDBJ databases">
        <authorList>
            <person name="Mank J."/>
            <person name="Almeida P."/>
        </authorList>
    </citation>
    <scope>NUCLEOTIDE SEQUENCE</scope>
    <source>
        <strain evidence="14">78183</strain>
    </source>
</reference>
<dbReference type="InterPro" id="IPR002913">
    <property type="entry name" value="START_lipid-bd_dom"/>
</dbReference>
<feature type="domain" description="START" evidence="13">
    <location>
        <begin position="212"/>
        <end position="446"/>
    </location>
</feature>
<dbReference type="GO" id="GO:0005634">
    <property type="term" value="C:nucleus"/>
    <property type="evidence" value="ECO:0007669"/>
    <property type="project" value="UniProtKB-SubCell"/>
</dbReference>
<comment type="subcellular location">
    <subcellularLocation>
        <location evidence="1 9 10">Nucleus</location>
    </subcellularLocation>
</comment>
<dbReference type="Gene3D" id="3.30.530.20">
    <property type="match status" value="1"/>
</dbReference>
<evidence type="ECO:0000256" key="5">
    <source>
        <dbReference type="ARBA" id="ARBA00023125"/>
    </source>
</evidence>
<evidence type="ECO:0000256" key="2">
    <source>
        <dbReference type="ARBA" id="ARBA00006789"/>
    </source>
</evidence>
<keyword evidence="5 9" id="KW-0238">DNA-binding</keyword>
<feature type="compositionally biased region" description="Basic residues" evidence="11">
    <location>
        <begin position="24"/>
        <end position="33"/>
    </location>
</feature>
<evidence type="ECO:0000256" key="4">
    <source>
        <dbReference type="ARBA" id="ARBA00023054"/>
    </source>
</evidence>
<dbReference type="Pfam" id="PF25797">
    <property type="entry name" value="PDF2_C"/>
    <property type="match status" value="1"/>
</dbReference>
<dbReference type="GO" id="GO:0000981">
    <property type="term" value="F:DNA-binding transcription factor activity, RNA polymerase II-specific"/>
    <property type="evidence" value="ECO:0007669"/>
    <property type="project" value="InterPro"/>
</dbReference>
<evidence type="ECO:0000256" key="7">
    <source>
        <dbReference type="ARBA" id="ARBA00023163"/>
    </source>
</evidence>
<evidence type="ECO:0000256" key="6">
    <source>
        <dbReference type="ARBA" id="ARBA00023155"/>
    </source>
</evidence>
<dbReference type="PROSITE" id="PS00027">
    <property type="entry name" value="HOMEOBOX_1"/>
    <property type="match status" value="1"/>
</dbReference>
<evidence type="ECO:0000256" key="1">
    <source>
        <dbReference type="ARBA" id="ARBA00004123"/>
    </source>
</evidence>
<keyword evidence="4" id="KW-0175">Coiled coil</keyword>
<dbReference type="SUPFAM" id="SSF55961">
    <property type="entry name" value="Bet v1-like"/>
    <property type="match status" value="2"/>
</dbReference>
<name>A0A6N2N6V5_SALVM</name>
<dbReference type="FunFam" id="1.10.10.60:FF:000229">
    <property type="entry name" value="Homeobox-leucine zipper protein HDG1"/>
    <property type="match status" value="1"/>
</dbReference>
<dbReference type="SMART" id="SM00234">
    <property type="entry name" value="START"/>
    <property type="match status" value="1"/>
</dbReference>
<dbReference type="GO" id="GO:0008289">
    <property type="term" value="F:lipid binding"/>
    <property type="evidence" value="ECO:0007669"/>
    <property type="project" value="InterPro"/>
</dbReference>
<proteinExistence type="inferred from homology"/>
<dbReference type="Pfam" id="PF01852">
    <property type="entry name" value="START"/>
    <property type="match status" value="1"/>
</dbReference>
<dbReference type="InterPro" id="IPR042160">
    <property type="entry name" value="HD-Zip_IV"/>
</dbReference>
<dbReference type="PANTHER" id="PTHR45654">
    <property type="entry name" value="HOMEOBOX-LEUCINE ZIPPER PROTEIN MERISTEM L1"/>
    <property type="match status" value="1"/>
</dbReference>
<dbReference type="InterPro" id="IPR023393">
    <property type="entry name" value="START-like_dom_sf"/>
</dbReference>
<dbReference type="PANTHER" id="PTHR45654:SF9">
    <property type="entry name" value="HOMEOBOX-LEUCINE ZIPPER PROTEIN HDG10-RELATED"/>
    <property type="match status" value="1"/>
</dbReference>
<keyword evidence="6 9" id="KW-0371">Homeobox</keyword>